<keyword evidence="3" id="KW-1185">Reference proteome</keyword>
<dbReference type="EMBL" id="QAON01000010">
    <property type="protein sequence ID" value="PTQ88875.1"/>
    <property type="molecule type" value="Genomic_DNA"/>
</dbReference>
<evidence type="ECO:0000313" key="2">
    <source>
        <dbReference type="EMBL" id="PTQ88875.1"/>
    </source>
</evidence>
<evidence type="ECO:0000259" key="1">
    <source>
        <dbReference type="Pfam" id="PF12680"/>
    </source>
</evidence>
<evidence type="ECO:0000313" key="3">
    <source>
        <dbReference type="Proteomes" id="UP000244223"/>
    </source>
</evidence>
<dbReference type="AlphaFoldDB" id="A0A2T5IY30"/>
<gene>
    <name evidence="2" type="ORF">C8N29_11024</name>
</gene>
<protein>
    <submittedName>
        <fullName evidence="2">SnoaL-like protein</fullName>
    </submittedName>
</protein>
<dbReference type="InterPro" id="IPR032710">
    <property type="entry name" value="NTF2-like_dom_sf"/>
</dbReference>
<sequence length="141" mass="15664">MMNTLAVSPAVATSLAQWHTMISQGDFTGLLEMTRPDVVFRSPAMHKPYHSAPVLNFILNTVMQVFEDFNYHREFASEDGLSVVLEFSARVGDRELKGIDMIRFDAEGKIAEFEVMIRPLSALQALAAEMGARFSAAQAHT</sequence>
<feature type="domain" description="SnoaL-like" evidence="1">
    <location>
        <begin position="16"/>
        <end position="112"/>
    </location>
</feature>
<dbReference type="RefSeq" id="WP_239987090.1">
    <property type="nucleotide sequence ID" value="NZ_QAON01000010.1"/>
</dbReference>
<proteinExistence type="predicted"/>
<dbReference type="InterPro" id="IPR037401">
    <property type="entry name" value="SnoaL-like"/>
</dbReference>
<accession>A0A2T5IY30</accession>
<reference evidence="2 3" key="1">
    <citation type="submission" date="2018-04" db="EMBL/GenBank/DDBJ databases">
        <title>Genomic Encyclopedia of Archaeal and Bacterial Type Strains, Phase II (KMG-II): from individual species to whole genera.</title>
        <authorList>
            <person name="Goeker M."/>
        </authorList>
    </citation>
    <scope>NUCLEOTIDE SEQUENCE [LARGE SCALE GENOMIC DNA]</scope>
    <source>
        <strain evidence="2 3">DSM 5822</strain>
    </source>
</reference>
<dbReference type="Gene3D" id="3.10.450.50">
    <property type="match status" value="1"/>
</dbReference>
<organism evidence="2 3">
    <name type="scientific">Agitococcus lubricus</name>
    <dbReference type="NCBI Taxonomy" id="1077255"/>
    <lineage>
        <taxon>Bacteria</taxon>
        <taxon>Pseudomonadati</taxon>
        <taxon>Pseudomonadota</taxon>
        <taxon>Gammaproteobacteria</taxon>
        <taxon>Moraxellales</taxon>
        <taxon>Moraxellaceae</taxon>
        <taxon>Agitococcus</taxon>
    </lineage>
</organism>
<name>A0A2T5IY30_9GAMM</name>
<dbReference type="Pfam" id="PF12680">
    <property type="entry name" value="SnoaL_2"/>
    <property type="match status" value="1"/>
</dbReference>
<dbReference type="SUPFAM" id="SSF54427">
    <property type="entry name" value="NTF2-like"/>
    <property type="match status" value="1"/>
</dbReference>
<dbReference type="Proteomes" id="UP000244223">
    <property type="component" value="Unassembled WGS sequence"/>
</dbReference>
<comment type="caution">
    <text evidence="2">The sequence shown here is derived from an EMBL/GenBank/DDBJ whole genome shotgun (WGS) entry which is preliminary data.</text>
</comment>